<evidence type="ECO:0000256" key="1">
    <source>
        <dbReference type="SAM" id="SignalP"/>
    </source>
</evidence>
<feature type="signal peptide" evidence="1">
    <location>
        <begin position="1"/>
        <end position="23"/>
    </location>
</feature>
<sequence length="216" mass="24957">MAKLARRALMLALLLGIALAVPAAPREAAPFDTEQSQRFRAWFTVLVAEQLRQGPNPRWSHRDCAGLVRFAVDEALRTHDTQWRQQNGLLQRRLPPELVLSPEQRAWRQNWRRADGSRGAYAAAFALVQENSTFVSRDLHQAQPGDLLYFDQGDDQHLMIWMGDYIAYHTGKNTKHDSGLRAVSAHQLFTWRDVRWQPRSDNPNFVGIFRLRFLSR</sequence>
<proteinExistence type="predicted"/>
<name>A0ABY6BCM8_9GAMM</name>
<dbReference type="Gene3D" id="3.90.1720.10">
    <property type="entry name" value="endopeptidase domain like (from Nostoc punctiforme)"/>
    <property type="match status" value="1"/>
</dbReference>
<evidence type="ECO:0000313" key="2">
    <source>
        <dbReference type="EMBL" id="UXI67590.1"/>
    </source>
</evidence>
<reference evidence="2" key="1">
    <citation type="submission" date="2022-09" db="EMBL/GenBank/DDBJ databases">
        <title>Tahibacter sp. nov., isolated from a fresh water.</title>
        <authorList>
            <person name="Baek J.H."/>
            <person name="Lee J.K."/>
            <person name="Kim J.M."/>
            <person name="Jeon C.O."/>
        </authorList>
    </citation>
    <scope>NUCLEOTIDE SEQUENCE</scope>
    <source>
        <strain evidence="2">W38</strain>
    </source>
</reference>
<feature type="chain" id="PRO_5045386401" evidence="1">
    <location>
        <begin position="24"/>
        <end position="216"/>
    </location>
</feature>
<dbReference type="Pfam" id="PF06672">
    <property type="entry name" value="DUF1175"/>
    <property type="match status" value="1"/>
</dbReference>
<protein>
    <submittedName>
        <fullName evidence="2">DUF1175 family protein</fullName>
    </submittedName>
</protein>
<dbReference type="InterPro" id="IPR009558">
    <property type="entry name" value="DUF1175"/>
</dbReference>
<dbReference type="EMBL" id="CP104694">
    <property type="protein sequence ID" value="UXI67590.1"/>
    <property type="molecule type" value="Genomic_DNA"/>
</dbReference>
<evidence type="ECO:0000313" key="3">
    <source>
        <dbReference type="Proteomes" id="UP001064632"/>
    </source>
</evidence>
<gene>
    <name evidence="2" type="ORF">N4264_23085</name>
</gene>
<organism evidence="2 3">
    <name type="scientific">Tahibacter amnicola</name>
    <dbReference type="NCBI Taxonomy" id="2976241"/>
    <lineage>
        <taxon>Bacteria</taxon>
        <taxon>Pseudomonadati</taxon>
        <taxon>Pseudomonadota</taxon>
        <taxon>Gammaproteobacteria</taxon>
        <taxon>Lysobacterales</taxon>
        <taxon>Rhodanobacteraceae</taxon>
        <taxon>Tahibacter</taxon>
    </lineage>
</organism>
<dbReference type="Proteomes" id="UP001064632">
    <property type="component" value="Chromosome"/>
</dbReference>
<dbReference type="RefSeq" id="WP_261694560.1">
    <property type="nucleotide sequence ID" value="NZ_CP104694.1"/>
</dbReference>
<accession>A0ABY6BCM8</accession>
<keyword evidence="3" id="KW-1185">Reference proteome</keyword>
<keyword evidence="1" id="KW-0732">Signal</keyword>